<dbReference type="Proteomes" id="UP000626244">
    <property type="component" value="Unassembled WGS sequence"/>
</dbReference>
<keyword evidence="1" id="KW-0812">Transmembrane</keyword>
<proteinExistence type="predicted"/>
<comment type="caution">
    <text evidence="2">The sequence shown here is derived from an EMBL/GenBank/DDBJ whole genome shotgun (WGS) entry which is preliminary data.</text>
</comment>
<organism evidence="2 3">
    <name type="scientific">Gottfriedia solisilvae</name>
    <dbReference type="NCBI Taxonomy" id="1516104"/>
    <lineage>
        <taxon>Bacteria</taxon>
        <taxon>Bacillati</taxon>
        <taxon>Bacillota</taxon>
        <taxon>Bacilli</taxon>
        <taxon>Bacillales</taxon>
        <taxon>Bacillaceae</taxon>
        <taxon>Gottfriedia</taxon>
    </lineage>
</organism>
<evidence type="ECO:0000256" key="1">
    <source>
        <dbReference type="SAM" id="Phobius"/>
    </source>
</evidence>
<accession>A0A8J3EYS0</accession>
<name>A0A8J3EYS0_9BACI</name>
<keyword evidence="1" id="KW-1133">Transmembrane helix</keyword>
<dbReference type="AlphaFoldDB" id="A0A8J3EYS0"/>
<feature type="transmembrane region" description="Helical" evidence="1">
    <location>
        <begin position="61"/>
        <end position="94"/>
    </location>
</feature>
<dbReference type="EMBL" id="BMHB01000001">
    <property type="protein sequence ID" value="GGI13621.1"/>
    <property type="molecule type" value="Genomic_DNA"/>
</dbReference>
<reference evidence="3" key="1">
    <citation type="journal article" date="2019" name="Int. J. Syst. Evol. Microbiol.">
        <title>The Global Catalogue of Microorganisms (GCM) 10K type strain sequencing project: providing services to taxonomists for standard genome sequencing and annotation.</title>
        <authorList>
            <consortium name="The Broad Institute Genomics Platform"/>
            <consortium name="The Broad Institute Genome Sequencing Center for Infectious Disease"/>
            <person name="Wu L."/>
            <person name="Ma J."/>
        </authorList>
    </citation>
    <scope>NUCLEOTIDE SEQUENCE [LARGE SCALE GENOMIC DNA]</scope>
    <source>
        <strain evidence="3">CGMCC 1.14993</strain>
    </source>
</reference>
<keyword evidence="1" id="KW-0472">Membrane</keyword>
<feature type="transmembrane region" description="Helical" evidence="1">
    <location>
        <begin position="31"/>
        <end position="55"/>
    </location>
</feature>
<keyword evidence="3" id="KW-1185">Reference proteome</keyword>
<protein>
    <submittedName>
        <fullName evidence="2">Uncharacterized protein</fullName>
    </submittedName>
</protein>
<evidence type="ECO:0000313" key="3">
    <source>
        <dbReference type="Proteomes" id="UP000626244"/>
    </source>
</evidence>
<dbReference type="OrthoDB" id="1925744at2"/>
<evidence type="ECO:0000313" key="2">
    <source>
        <dbReference type="EMBL" id="GGI13621.1"/>
    </source>
</evidence>
<sequence length="122" mass="13939">MKYHPFVYFSALKWCSFGFELFFGMPTFGRFLVLISANILPLILGIVYLITLYLARNHGQFTIGSIAGLITLFIEYISPLAWIMHLITAVILLVESIQATITLNKKEYIVRDEDEDAFLLEA</sequence>
<dbReference type="RefSeq" id="WP_087998266.1">
    <property type="nucleotide sequence ID" value="NZ_BMHB01000001.1"/>
</dbReference>
<gene>
    <name evidence="2" type="ORF">GCM10007380_18830</name>
</gene>